<dbReference type="Proteomes" id="UP000002899">
    <property type="component" value="Chromosome I"/>
</dbReference>
<reference evidence="1 2" key="2">
    <citation type="journal article" date="2013" name="PLoS ONE">
        <title>Whole genome mapping and re-organization of the nuclear and mitochondrial genomes of Babesia microti isolates.</title>
        <authorList>
            <person name="Cornillot E."/>
            <person name="Dassouli A."/>
            <person name="Garg A."/>
            <person name="Pachikara N."/>
            <person name="Randazzo S."/>
            <person name="Depoix D."/>
            <person name="Carcy B."/>
            <person name="Delbecq S."/>
            <person name="Frutos R."/>
            <person name="Silva J.C."/>
            <person name="Sutton R."/>
            <person name="Krause P.J."/>
            <person name="Mamoun C.B."/>
        </authorList>
    </citation>
    <scope>NUCLEOTIDE SEQUENCE [LARGE SCALE GENOMIC DNA]</scope>
    <source>
        <strain evidence="1 2">RI</strain>
    </source>
</reference>
<evidence type="ECO:0000313" key="1">
    <source>
        <dbReference type="EMBL" id="SIO73389.1"/>
    </source>
</evidence>
<gene>
    <name evidence="1" type="ORF">BMR1_01G02506</name>
</gene>
<dbReference type="VEuPathDB" id="PiroplasmaDB:BMR1_01G02506"/>
<dbReference type="RefSeq" id="XP_021337490.1">
    <property type="nucleotide sequence ID" value="XM_021482901.1"/>
</dbReference>
<sequence>MYMAQRFLSTILMIKYQEEEVSLLDYILPPGNSTDKKSRMCKTTINIKKRGYTIPSHNKSSD</sequence>
<accession>A0A1N6LWY5</accession>
<organism evidence="1 2">
    <name type="scientific">Babesia microti (strain RI)</name>
    <dbReference type="NCBI Taxonomy" id="1133968"/>
    <lineage>
        <taxon>Eukaryota</taxon>
        <taxon>Sar</taxon>
        <taxon>Alveolata</taxon>
        <taxon>Apicomplexa</taxon>
        <taxon>Aconoidasida</taxon>
        <taxon>Piroplasmida</taxon>
        <taxon>Babesiidae</taxon>
        <taxon>Babesia</taxon>
    </lineage>
</organism>
<dbReference type="EMBL" id="FO082871">
    <property type="protein sequence ID" value="SIO73389.1"/>
    <property type="molecule type" value="Genomic_DNA"/>
</dbReference>
<keyword evidence="2" id="KW-1185">Reference proteome</keyword>
<proteinExistence type="predicted"/>
<protein>
    <submittedName>
        <fullName evidence="1">Uncharacterized protein</fullName>
    </submittedName>
</protein>
<evidence type="ECO:0000313" key="2">
    <source>
        <dbReference type="Proteomes" id="UP000002899"/>
    </source>
</evidence>
<reference evidence="1 2" key="3">
    <citation type="journal article" date="2016" name="Sci. Rep.">
        <title>Genome-wide diversity and gene expression profiling of Babesia microti isolates identify polymorphic genes that mediate host-pathogen interactions.</title>
        <authorList>
            <person name="Silva J.C."/>
            <person name="Cornillot E."/>
            <person name="McCracken C."/>
            <person name="Usmani-Brown S."/>
            <person name="Dwivedi A."/>
            <person name="Ifeonu O.O."/>
            <person name="Crabtree J."/>
            <person name="Gotia H.T."/>
            <person name="Virji A.Z."/>
            <person name="Reynes C."/>
            <person name="Colinge J."/>
            <person name="Kumar V."/>
            <person name="Lawres L."/>
            <person name="Pazzi J.E."/>
            <person name="Pablo J.V."/>
            <person name="Hung C."/>
            <person name="Brancato J."/>
            <person name="Kumari P."/>
            <person name="Orvis J."/>
            <person name="Tretina K."/>
            <person name="Chibucos M."/>
            <person name="Ott S."/>
            <person name="Sadzewicz L."/>
            <person name="Sengamalay N."/>
            <person name="Shetty A.C."/>
            <person name="Su Q."/>
            <person name="Tallon L."/>
            <person name="Fraser C.M."/>
            <person name="Frutos R."/>
            <person name="Molina D.M."/>
            <person name="Krause P.J."/>
            <person name="Ben Mamoun C."/>
        </authorList>
    </citation>
    <scope>NUCLEOTIDE SEQUENCE [LARGE SCALE GENOMIC DNA]</scope>
    <source>
        <strain evidence="1 2">RI</strain>
    </source>
</reference>
<reference evidence="1 2" key="1">
    <citation type="journal article" date="2012" name="Nucleic Acids Res.">
        <title>Sequencing of the smallest Apicomplexan genome from the human pathogen Babesia microti.</title>
        <authorList>
            <person name="Cornillot E."/>
            <person name="Hadj-Kaddour K."/>
            <person name="Dassouli A."/>
            <person name="Noel B."/>
            <person name="Ranwez V."/>
            <person name="Vacherie B."/>
            <person name="Augagneur Y."/>
            <person name="Bres V."/>
            <person name="Duclos A."/>
            <person name="Randazzo S."/>
            <person name="Carcy B."/>
            <person name="Debierre-Grockiego F."/>
            <person name="Delbecq S."/>
            <person name="Moubri-Menage K."/>
            <person name="Shams-Eldin H."/>
            <person name="Usmani-Brown S."/>
            <person name="Bringaud F."/>
            <person name="Wincker P."/>
            <person name="Vivares C.P."/>
            <person name="Schwarz R.T."/>
            <person name="Schetters T.P."/>
            <person name="Krause P.J."/>
            <person name="Gorenflot A."/>
            <person name="Berry V."/>
            <person name="Barbe V."/>
            <person name="Ben Mamoun C."/>
        </authorList>
    </citation>
    <scope>NUCLEOTIDE SEQUENCE [LARGE SCALE GENOMIC DNA]</scope>
    <source>
        <strain evidence="1 2">RI</strain>
    </source>
</reference>
<dbReference type="KEGG" id="bmic:BMR1_01G02506"/>
<dbReference type="AlphaFoldDB" id="A0A1N6LWY5"/>
<name>A0A1N6LWY5_BABMR</name>
<dbReference type="GeneID" id="33043616"/>